<dbReference type="EMBL" id="CAJGYM010000005">
    <property type="protein sequence ID" value="CAD6187111.1"/>
    <property type="molecule type" value="Genomic_DNA"/>
</dbReference>
<evidence type="ECO:0000313" key="2">
    <source>
        <dbReference type="Proteomes" id="UP000835052"/>
    </source>
</evidence>
<keyword evidence="2" id="KW-1185">Reference proteome</keyword>
<name>A0A8S1GVN9_9PELO</name>
<comment type="caution">
    <text evidence="1">The sequence shown here is derived from an EMBL/GenBank/DDBJ whole genome shotgun (WGS) entry which is preliminary data.</text>
</comment>
<dbReference type="Proteomes" id="UP000835052">
    <property type="component" value="Unassembled WGS sequence"/>
</dbReference>
<sequence length="124" mass="14161">MRGPRGTERDFCEFVNVPPASSLFPLCRIVLGRRWEVPRESASCREEPSQFDRDSEDRCADFAGRLRGQNSQRDRLGVHGRSGLGARELVADPARPFEDPHDRLGAPLLKRYHSCARISRKDKR</sequence>
<reference evidence="1" key="1">
    <citation type="submission" date="2020-10" db="EMBL/GenBank/DDBJ databases">
        <authorList>
            <person name="Kikuchi T."/>
        </authorList>
    </citation>
    <scope>NUCLEOTIDE SEQUENCE</scope>
    <source>
        <strain evidence="1">NKZ352</strain>
    </source>
</reference>
<evidence type="ECO:0000313" key="1">
    <source>
        <dbReference type="EMBL" id="CAD6187111.1"/>
    </source>
</evidence>
<protein>
    <submittedName>
        <fullName evidence="1">Uncharacterized protein</fullName>
    </submittedName>
</protein>
<organism evidence="1 2">
    <name type="scientific">Caenorhabditis auriculariae</name>
    <dbReference type="NCBI Taxonomy" id="2777116"/>
    <lineage>
        <taxon>Eukaryota</taxon>
        <taxon>Metazoa</taxon>
        <taxon>Ecdysozoa</taxon>
        <taxon>Nematoda</taxon>
        <taxon>Chromadorea</taxon>
        <taxon>Rhabditida</taxon>
        <taxon>Rhabditina</taxon>
        <taxon>Rhabditomorpha</taxon>
        <taxon>Rhabditoidea</taxon>
        <taxon>Rhabditidae</taxon>
        <taxon>Peloderinae</taxon>
        <taxon>Caenorhabditis</taxon>
    </lineage>
</organism>
<dbReference type="AlphaFoldDB" id="A0A8S1GVN9"/>
<accession>A0A8S1GVN9</accession>
<gene>
    <name evidence="1" type="ORF">CAUJ_LOCUS3030</name>
</gene>
<proteinExistence type="predicted"/>